<feature type="compositionally biased region" description="Polar residues" evidence="1">
    <location>
        <begin position="252"/>
        <end position="263"/>
    </location>
</feature>
<feature type="signal peptide" evidence="2">
    <location>
        <begin position="1"/>
        <end position="29"/>
    </location>
</feature>
<evidence type="ECO:0000256" key="2">
    <source>
        <dbReference type="SAM" id="SignalP"/>
    </source>
</evidence>
<comment type="caution">
    <text evidence="3">The sequence shown here is derived from an EMBL/GenBank/DDBJ whole genome shotgun (WGS) entry which is preliminary data.</text>
</comment>
<feature type="chain" id="PRO_5022133498" evidence="2">
    <location>
        <begin position="30"/>
        <end position="282"/>
    </location>
</feature>
<protein>
    <submittedName>
        <fullName evidence="3">DUF3750 domain-containing protein</fullName>
    </submittedName>
</protein>
<dbReference type="EMBL" id="VIKR01000005">
    <property type="protein sequence ID" value="TQV72344.1"/>
    <property type="molecule type" value="Genomic_DNA"/>
</dbReference>
<feature type="compositionally biased region" description="Basic and acidic residues" evidence="1">
    <location>
        <begin position="264"/>
        <end position="282"/>
    </location>
</feature>
<accession>A0A545T542</accession>
<dbReference type="Pfam" id="PF12570">
    <property type="entry name" value="DUF3750"/>
    <property type="match status" value="1"/>
</dbReference>
<dbReference type="OrthoDB" id="199084at2"/>
<dbReference type="AlphaFoldDB" id="A0A545T542"/>
<keyword evidence="2" id="KW-0732">Signal</keyword>
<organism evidence="3 4">
    <name type="scientific">Aliikangiella marina</name>
    <dbReference type="NCBI Taxonomy" id="1712262"/>
    <lineage>
        <taxon>Bacteria</taxon>
        <taxon>Pseudomonadati</taxon>
        <taxon>Pseudomonadota</taxon>
        <taxon>Gammaproteobacteria</taxon>
        <taxon>Oceanospirillales</taxon>
        <taxon>Pleioneaceae</taxon>
        <taxon>Aliikangiella</taxon>
    </lineage>
</organism>
<evidence type="ECO:0000313" key="4">
    <source>
        <dbReference type="Proteomes" id="UP000317839"/>
    </source>
</evidence>
<sequence length="282" mass="30749">MILKRSFKLVSLYLFGAICSVLLSSCASTHTKTAGTLAPDTQTYSDAVVQVYGARTKGTKKVLAVHTWISMKADGEAEYTSYEIIGWRLRRTGTALVERRGNPDRDWWGHQPELILDIRGKEAQRLIPQIKQAVANYPHKNNYHAWPGPNSNTFTAYIGRQVPDMGLDLPSTAIGKDYREISESVGFSASGSGVQASLWGLLGIAVGTEEGLEFNLLGLNFELDLLDLAIELPGFGRIGPSDAGPTNPEPSSPYSEQITADSPQRSEAHAAEKANIADRKED</sequence>
<evidence type="ECO:0000313" key="3">
    <source>
        <dbReference type="EMBL" id="TQV72344.1"/>
    </source>
</evidence>
<dbReference type="Proteomes" id="UP000317839">
    <property type="component" value="Unassembled WGS sequence"/>
</dbReference>
<dbReference type="InterPro" id="IPR022224">
    <property type="entry name" value="DUF3750"/>
</dbReference>
<feature type="region of interest" description="Disordered" evidence="1">
    <location>
        <begin position="239"/>
        <end position="282"/>
    </location>
</feature>
<name>A0A545T542_9GAMM</name>
<reference evidence="3 4" key="1">
    <citation type="submission" date="2019-06" db="EMBL/GenBank/DDBJ databases">
        <title>Draft genome of Aliikangiella marina GYP-15.</title>
        <authorList>
            <person name="Wang G."/>
        </authorList>
    </citation>
    <scope>NUCLEOTIDE SEQUENCE [LARGE SCALE GENOMIC DNA]</scope>
    <source>
        <strain evidence="3 4">GYP-15</strain>
    </source>
</reference>
<keyword evidence="4" id="KW-1185">Reference proteome</keyword>
<proteinExistence type="predicted"/>
<dbReference type="PROSITE" id="PS51257">
    <property type="entry name" value="PROKAR_LIPOPROTEIN"/>
    <property type="match status" value="1"/>
</dbReference>
<gene>
    <name evidence="3" type="ORF">FLL45_19190</name>
</gene>
<evidence type="ECO:0000256" key="1">
    <source>
        <dbReference type="SAM" id="MobiDB-lite"/>
    </source>
</evidence>